<keyword evidence="3" id="KW-1185">Reference proteome</keyword>
<sequence>MSRPVFPFYADDISSLARSLVKQWADASTPPGHLQMLNMLARAAGYQNFQHFRESAEAVVSAPAAAAPAVAALPAAAPPLNGPRLVAGKMVAPANTQRLLRHFDEQGRLLRWPGKFSEQFPVLWTVWARLPARQDMTEREVNDYIRQGEAFGDHVLLRRELVNYRLLERTPDGARYRRLEQAPPADVRELMQLCRQRAAA</sequence>
<dbReference type="RefSeq" id="WP_284194583.1">
    <property type="nucleotide sequence ID" value="NZ_BSOG01000001.1"/>
</dbReference>
<accession>A0ABQ5Y9D6</accession>
<dbReference type="Pfam" id="PF09860">
    <property type="entry name" value="DUF2087"/>
    <property type="match status" value="1"/>
</dbReference>
<comment type="caution">
    <text evidence="2">The sequence shown here is derived from an EMBL/GenBank/DDBJ whole genome shotgun (WGS) entry which is preliminary data.</text>
</comment>
<evidence type="ECO:0000313" key="3">
    <source>
        <dbReference type="Proteomes" id="UP001156706"/>
    </source>
</evidence>
<protein>
    <recommendedName>
        <fullName evidence="1">DUF2087 domain-containing protein</fullName>
    </recommendedName>
</protein>
<name>A0ABQ5Y9D6_9NEIS</name>
<evidence type="ECO:0000313" key="2">
    <source>
        <dbReference type="EMBL" id="GLR11424.1"/>
    </source>
</evidence>
<proteinExistence type="predicted"/>
<dbReference type="InterPro" id="IPR018656">
    <property type="entry name" value="DUF2087"/>
</dbReference>
<organism evidence="2 3">
    <name type="scientific">Chitinimonas prasina</name>
    <dbReference type="NCBI Taxonomy" id="1434937"/>
    <lineage>
        <taxon>Bacteria</taxon>
        <taxon>Pseudomonadati</taxon>
        <taxon>Pseudomonadota</taxon>
        <taxon>Betaproteobacteria</taxon>
        <taxon>Neisseriales</taxon>
        <taxon>Chitinibacteraceae</taxon>
        <taxon>Chitinimonas</taxon>
    </lineage>
</organism>
<feature type="domain" description="DUF2087" evidence="1">
    <location>
        <begin position="108"/>
        <end position="178"/>
    </location>
</feature>
<dbReference type="EMBL" id="BSOG01000001">
    <property type="protein sequence ID" value="GLR11424.1"/>
    <property type="molecule type" value="Genomic_DNA"/>
</dbReference>
<gene>
    <name evidence="2" type="ORF">GCM10007907_02140</name>
</gene>
<reference evidence="3" key="1">
    <citation type="journal article" date="2019" name="Int. J. Syst. Evol. Microbiol.">
        <title>The Global Catalogue of Microorganisms (GCM) 10K type strain sequencing project: providing services to taxonomists for standard genome sequencing and annotation.</title>
        <authorList>
            <consortium name="The Broad Institute Genomics Platform"/>
            <consortium name="The Broad Institute Genome Sequencing Center for Infectious Disease"/>
            <person name="Wu L."/>
            <person name="Ma J."/>
        </authorList>
    </citation>
    <scope>NUCLEOTIDE SEQUENCE [LARGE SCALE GENOMIC DNA]</scope>
    <source>
        <strain evidence="3">NBRC 110044</strain>
    </source>
</reference>
<evidence type="ECO:0000259" key="1">
    <source>
        <dbReference type="Pfam" id="PF09860"/>
    </source>
</evidence>
<dbReference type="Proteomes" id="UP001156706">
    <property type="component" value="Unassembled WGS sequence"/>
</dbReference>